<reference evidence="2" key="1">
    <citation type="submission" date="2017-11" db="EMBL/GenBank/DDBJ databases">
        <authorList>
            <person name="McClendondon-Moss T.O."/>
            <person name="Donegan-Quick R.D."/>
            <person name="Bhuiyan S."/>
            <person name="Visi D.K."/>
            <person name="Allen M.S."/>
            <person name="Hughes L.E."/>
            <person name="Garlena R.A."/>
            <person name="Russell D.A."/>
            <person name="Pope W.H."/>
            <person name="Jacobs-Sera D."/>
            <person name="Hendrix R.W."/>
            <person name="Hatfull G.F."/>
        </authorList>
    </citation>
    <scope>NUCLEOTIDE SEQUENCE [LARGE SCALE GENOMIC DNA]</scope>
</reference>
<sequence length="58" mass="6420">MSEPDPDNPTIGMAFDVGGEEIEVKLEFHFSDNFEKFLDVSDFVNAVNAAVLRDVMGL</sequence>
<keyword evidence="2" id="KW-1185">Reference proteome</keyword>
<dbReference type="EMBL" id="MG518520">
    <property type="protein sequence ID" value="ATW69409.1"/>
    <property type="molecule type" value="Genomic_DNA"/>
</dbReference>
<name>A0A2H4PR60_9CAUD</name>
<accession>A0A2H4PR60</accession>
<gene>
    <name evidence="1" type="ORF">SEA_IMMANUEL3_51</name>
</gene>
<organism evidence="1 2">
    <name type="scientific">Streptomyces phage Immanuel3</name>
    <dbReference type="NCBI Taxonomy" id="2053813"/>
    <lineage>
        <taxon>Viruses</taxon>
        <taxon>Duplodnaviria</taxon>
        <taxon>Heunggongvirae</taxon>
        <taxon>Uroviricota</taxon>
        <taxon>Caudoviricetes</taxon>
        <taxon>Beephvirinae</taxon>
        <taxon>Immanueltrevirus</taxon>
        <taxon>Immanueltrevirus immanuel3</taxon>
    </lineage>
</organism>
<dbReference type="Proteomes" id="UP000240216">
    <property type="component" value="Segment"/>
</dbReference>
<proteinExistence type="predicted"/>
<evidence type="ECO:0000313" key="1">
    <source>
        <dbReference type="EMBL" id="ATW69409.1"/>
    </source>
</evidence>
<protein>
    <submittedName>
        <fullName evidence="1">Uncharacterized protein</fullName>
    </submittedName>
</protein>
<evidence type="ECO:0000313" key="2">
    <source>
        <dbReference type="Proteomes" id="UP000240216"/>
    </source>
</evidence>